<dbReference type="OrthoDB" id="339006at2157"/>
<proteinExistence type="predicted"/>
<keyword evidence="3" id="KW-1185">Reference proteome</keyword>
<name>U3AF98_9EURY</name>
<dbReference type="InterPro" id="IPR016181">
    <property type="entry name" value="Acyl_CoA_acyltransferase"/>
</dbReference>
<dbReference type="Pfam" id="PF00583">
    <property type="entry name" value="Acetyltransf_1"/>
    <property type="match status" value="1"/>
</dbReference>
<dbReference type="EMBL" id="BATA01000068">
    <property type="protein sequence ID" value="GAD53453.1"/>
    <property type="molecule type" value="Genomic_DNA"/>
</dbReference>
<protein>
    <recommendedName>
        <fullName evidence="1">N-acetyltransferase domain-containing protein</fullName>
    </recommendedName>
</protein>
<comment type="caution">
    <text evidence="2">The sequence shown here is derived from an EMBL/GenBank/DDBJ whole genome shotgun (WGS) entry which is preliminary data.</text>
</comment>
<organism evidence="2 3">
    <name type="scientific">Halarchaeum acidiphilum MH1-52-1</name>
    <dbReference type="NCBI Taxonomy" id="1261545"/>
    <lineage>
        <taxon>Archaea</taxon>
        <taxon>Methanobacteriati</taxon>
        <taxon>Methanobacteriota</taxon>
        <taxon>Stenosarchaea group</taxon>
        <taxon>Halobacteria</taxon>
        <taxon>Halobacteriales</taxon>
        <taxon>Halobacteriaceae</taxon>
    </lineage>
</organism>
<evidence type="ECO:0000259" key="1">
    <source>
        <dbReference type="PROSITE" id="PS51186"/>
    </source>
</evidence>
<dbReference type="CDD" id="cd04301">
    <property type="entry name" value="NAT_SF"/>
    <property type="match status" value="1"/>
</dbReference>
<sequence length="184" mass="19856">MSKSTLDSEIGAGSSTIYGDGVRVAAVTDREGRALDIAGYHGTLAESAVDALAGMYGTFGFDDRAQGLPPTGPEAIRSWLDRLGDLGARHVLVRHDETPVAHAVLVPDGDAHELAIFVQPDYQGARVGTHTMDTLFDYGAAHGVETVWLHVEKSNTPAVSLYQHYDFAITEERALAFEMERTLD</sequence>
<dbReference type="RefSeq" id="WP_020221088.1">
    <property type="nucleotide sequence ID" value="NZ_BANO01000032.1"/>
</dbReference>
<reference evidence="2 3" key="1">
    <citation type="submission" date="2013-09" db="EMBL/GenBank/DDBJ databases">
        <title>Whole genome sequencing of Halarchaeum acidiphilum strain MH1-52-1.</title>
        <authorList>
            <person name="Shimane Y."/>
            <person name="Minegishi H."/>
            <person name="Nishi S."/>
            <person name="Echigo A."/>
            <person name="Shuto A."/>
            <person name="Konishi M."/>
            <person name="Ito T."/>
            <person name="Ohkuma M."/>
            <person name="Ohta Y."/>
            <person name="Nagano Y."/>
            <person name="Tsubouchi T."/>
            <person name="Mori K."/>
            <person name="Usui K."/>
            <person name="Kamekura M."/>
            <person name="Usami R."/>
            <person name="Takaki Y."/>
            <person name="Hatada Y."/>
        </authorList>
    </citation>
    <scope>NUCLEOTIDE SEQUENCE [LARGE SCALE GENOMIC DNA]</scope>
    <source>
        <strain evidence="2 3">JCM 16109</strain>
    </source>
</reference>
<dbReference type="InterPro" id="IPR000182">
    <property type="entry name" value="GNAT_dom"/>
</dbReference>
<dbReference type="AlphaFoldDB" id="U3AF98"/>
<dbReference type="Gene3D" id="3.40.630.30">
    <property type="match status" value="1"/>
</dbReference>
<evidence type="ECO:0000313" key="2">
    <source>
        <dbReference type="EMBL" id="GAD53453.1"/>
    </source>
</evidence>
<dbReference type="SUPFAM" id="SSF55729">
    <property type="entry name" value="Acyl-CoA N-acyltransferases (Nat)"/>
    <property type="match status" value="1"/>
</dbReference>
<feature type="domain" description="N-acetyltransferase" evidence="1">
    <location>
        <begin position="47"/>
        <end position="184"/>
    </location>
</feature>
<dbReference type="Proteomes" id="UP000016986">
    <property type="component" value="Unassembled WGS sequence"/>
</dbReference>
<dbReference type="GO" id="GO:0016747">
    <property type="term" value="F:acyltransferase activity, transferring groups other than amino-acyl groups"/>
    <property type="evidence" value="ECO:0007669"/>
    <property type="project" value="InterPro"/>
</dbReference>
<accession>U3AF98</accession>
<gene>
    <name evidence="2" type="ORF">MBEHAL_2213</name>
</gene>
<evidence type="ECO:0000313" key="3">
    <source>
        <dbReference type="Proteomes" id="UP000016986"/>
    </source>
</evidence>
<dbReference type="eggNOG" id="arCOG00834">
    <property type="taxonomic scope" value="Archaea"/>
</dbReference>
<dbReference type="PROSITE" id="PS51186">
    <property type="entry name" value="GNAT"/>
    <property type="match status" value="1"/>
</dbReference>